<accession>A0A1I3QD20</accession>
<dbReference type="Pfam" id="PF02085">
    <property type="entry name" value="Cytochrom_CIII"/>
    <property type="match status" value="1"/>
</dbReference>
<organism evidence="9 10">
    <name type="scientific">Desulfomicrobium apsheronum</name>
    <dbReference type="NCBI Taxonomy" id="52560"/>
    <lineage>
        <taxon>Bacteria</taxon>
        <taxon>Pseudomonadati</taxon>
        <taxon>Thermodesulfobacteriota</taxon>
        <taxon>Desulfovibrionia</taxon>
        <taxon>Desulfovibrionales</taxon>
        <taxon>Desulfomicrobiaceae</taxon>
        <taxon>Desulfomicrobium</taxon>
    </lineage>
</organism>
<feature type="binding site" description="covalent" evidence="6">
    <location>
        <position position="67"/>
    </location>
    <ligand>
        <name>heme c</name>
        <dbReference type="ChEBI" id="CHEBI:61717"/>
        <label>1</label>
    </ligand>
</feature>
<dbReference type="OrthoDB" id="9796996at2"/>
<dbReference type="NCBIfam" id="NF045722">
    <property type="entry name" value="c3_cytochr_TmcA"/>
    <property type="match status" value="1"/>
</dbReference>
<feature type="signal peptide" evidence="7">
    <location>
        <begin position="1"/>
        <end position="27"/>
    </location>
</feature>
<dbReference type="Proteomes" id="UP000198635">
    <property type="component" value="Unassembled WGS sequence"/>
</dbReference>
<proteinExistence type="predicted"/>
<dbReference type="STRING" id="52560.SAMN04488082_102278"/>
<feature type="chain" id="PRO_5011538348" evidence="7">
    <location>
        <begin position="28"/>
        <end position="129"/>
    </location>
</feature>
<feature type="binding site" description="axial binding residue" evidence="6">
    <location>
        <position position="112"/>
    </location>
    <ligand>
        <name>heme c</name>
        <dbReference type="ChEBI" id="CHEBI:61717"/>
        <label>1</label>
    </ligand>
    <ligandPart>
        <name>Fe</name>
        <dbReference type="ChEBI" id="CHEBI:18248"/>
    </ligandPart>
</feature>
<dbReference type="PRINTS" id="PR00609">
    <property type="entry name" value="CYTOCHROMEC3"/>
</dbReference>
<dbReference type="SUPFAM" id="SSF48695">
    <property type="entry name" value="Multiheme cytochromes"/>
    <property type="match status" value="1"/>
</dbReference>
<feature type="binding site" description="axial binding residue" evidence="6">
    <location>
        <position position="122"/>
    </location>
    <ligand>
        <name>heme c</name>
        <dbReference type="ChEBI" id="CHEBI:61717"/>
        <label>1</label>
    </ligand>
    <ligandPart>
        <name>Fe</name>
        <dbReference type="ChEBI" id="CHEBI:18248"/>
    </ligandPart>
</feature>
<keyword evidence="7" id="KW-0732">Signal</keyword>
<comment type="cofactor">
    <cofactor evidence="6">
        <name>heme c</name>
        <dbReference type="ChEBI" id="CHEBI:61717"/>
    </cofactor>
    <text evidence="6">Binds 4 heme c groups covalently per monomer.</text>
</comment>
<dbReference type="InterPro" id="IPR020942">
    <property type="entry name" value="Cyt_c_III_dom"/>
</dbReference>
<dbReference type="GO" id="GO:0009055">
    <property type="term" value="F:electron transfer activity"/>
    <property type="evidence" value="ECO:0007669"/>
    <property type="project" value="InterPro"/>
</dbReference>
<feature type="binding site" description="axial binding residue" evidence="6">
    <location>
        <position position="108"/>
    </location>
    <ligand>
        <name>heme c</name>
        <dbReference type="ChEBI" id="CHEBI:61717"/>
        <label>1</label>
    </ligand>
    <ligandPart>
        <name>Fe</name>
        <dbReference type="ChEBI" id="CHEBI:18248"/>
    </ligandPart>
</feature>
<evidence type="ECO:0000256" key="7">
    <source>
        <dbReference type="SAM" id="SignalP"/>
    </source>
</evidence>
<evidence type="ECO:0000256" key="6">
    <source>
        <dbReference type="PIRSR" id="PIRSR602322-1"/>
    </source>
</evidence>
<keyword evidence="10" id="KW-1185">Reference proteome</keyword>
<evidence type="ECO:0000256" key="1">
    <source>
        <dbReference type="ARBA" id="ARBA00022448"/>
    </source>
</evidence>
<feature type="binding site" description="axial binding residue" evidence="6">
    <location>
        <position position="62"/>
    </location>
    <ligand>
        <name>heme c</name>
        <dbReference type="ChEBI" id="CHEBI:61717"/>
        <label>1</label>
    </ligand>
    <ligandPart>
        <name>Fe</name>
        <dbReference type="ChEBI" id="CHEBI:18248"/>
    </ligandPart>
</feature>
<feature type="binding site" description="axial binding residue" evidence="6">
    <location>
        <position position="65"/>
    </location>
    <ligand>
        <name>heme c</name>
        <dbReference type="ChEBI" id="CHEBI:61717"/>
        <label>1</label>
    </ligand>
    <ligandPart>
        <name>Fe</name>
        <dbReference type="ChEBI" id="CHEBI:18248"/>
    </ligandPart>
</feature>
<dbReference type="GO" id="GO:0020037">
    <property type="term" value="F:heme binding"/>
    <property type="evidence" value="ECO:0007669"/>
    <property type="project" value="InterPro"/>
</dbReference>
<feature type="binding site" description="axial binding residue" evidence="6">
    <location>
        <position position="111"/>
    </location>
    <ligand>
        <name>heme c</name>
        <dbReference type="ChEBI" id="CHEBI:61717"/>
        <label>1</label>
    </ligand>
    <ligandPart>
        <name>Fe</name>
        <dbReference type="ChEBI" id="CHEBI:18248"/>
    </ligandPart>
</feature>
<dbReference type="InterPro" id="IPR054899">
    <property type="entry name" value="c3_cytochr_TmcA"/>
</dbReference>
<dbReference type="RefSeq" id="WP_092372738.1">
    <property type="nucleotide sequence ID" value="NZ_FORX01000002.1"/>
</dbReference>
<name>A0A1I3QD20_9BACT</name>
<feature type="domain" description="Class III cytochrome C" evidence="8">
    <location>
        <begin position="45"/>
        <end position="126"/>
    </location>
</feature>
<gene>
    <name evidence="9" type="ORF">SAMN04488082_102278</name>
</gene>
<sequence length="129" mass="14464">MRHILYRYFIFCSVVLCVTFCSISAFSQDDTYLKVDAFGKLERPISAFDHDDHNDKAALEDCSVCHHVYEDGKLLEGESSEDQACGDCHTLKAQGNQPGLMMAYHKQCKSCHIESKKGPVACGECHVKK</sequence>
<evidence type="ECO:0000313" key="10">
    <source>
        <dbReference type="Proteomes" id="UP000198635"/>
    </source>
</evidence>
<evidence type="ECO:0000256" key="2">
    <source>
        <dbReference type="ARBA" id="ARBA00022617"/>
    </source>
</evidence>
<protein>
    <submittedName>
        <fullName evidence="9">Class III cytochrome C family protein</fullName>
    </submittedName>
</protein>
<dbReference type="InterPro" id="IPR002322">
    <property type="entry name" value="Cyt_c_III"/>
</dbReference>
<evidence type="ECO:0000313" key="9">
    <source>
        <dbReference type="EMBL" id="SFJ31241.1"/>
    </source>
</evidence>
<keyword evidence="3 6" id="KW-0479">Metal-binding</keyword>
<dbReference type="EMBL" id="FORX01000002">
    <property type="protein sequence ID" value="SFJ31241.1"/>
    <property type="molecule type" value="Genomic_DNA"/>
</dbReference>
<dbReference type="CDD" id="cd08168">
    <property type="entry name" value="Cytochrom_C3"/>
    <property type="match status" value="1"/>
</dbReference>
<keyword evidence="1" id="KW-0813">Transport</keyword>
<feature type="binding site" description="axial binding residue" evidence="6">
    <location>
        <position position="50"/>
    </location>
    <ligand>
        <name>heme c</name>
        <dbReference type="ChEBI" id="CHEBI:61717"/>
        <label>1</label>
    </ligand>
    <ligandPart>
        <name>Fe</name>
        <dbReference type="ChEBI" id="CHEBI:18248"/>
    </ligandPart>
</feature>
<feature type="binding site" description="axial binding residue" evidence="6">
    <location>
        <position position="53"/>
    </location>
    <ligand>
        <name>heme c</name>
        <dbReference type="ChEBI" id="CHEBI:61717"/>
        <label>1</label>
    </ligand>
    <ligandPart>
        <name>Fe</name>
        <dbReference type="ChEBI" id="CHEBI:18248"/>
    </ligandPart>
</feature>
<feature type="binding site" description="axial binding residue" evidence="6">
    <location>
        <position position="66"/>
    </location>
    <ligand>
        <name>heme c</name>
        <dbReference type="ChEBI" id="CHEBI:61717"/>
        <label>1</label>
    </ligand>
    <ligandPart>
        <name>Fe</name>
        <dbReference type="ChEBI" id="CHEBI:18248"/>
    </ligandPart>
</feature>
<evidence type="ECO:0000256" key="4">
    <source>
        <dbReference type="ARBA" id="ARBA00022982"/>
    </source>
</evidence>
<dbReference type="Gene3D" id="3.90.10.10">
    <property type="entry name" value="Cytochrome C3"/>
    <property type="match status" value="1"/>
</dbReference>
<feature type="binding site" description="axial binding residue" evidence="6">
    <location>
        <position position="125"/>
    </location>
    <ligand>
        <name>heme c</name>
        <dbReference type="ChEBI" id="CHEBI:61717"/>
        <label>1</label>
    </ligand>
    <ligandPart>
        <name>Fe</name>
        <dbReference type="ChEBI" id="CHEBI:18248"/>
    </ligandPart>
</feature>
<evidence type="ECO:0000256" key="5">
    <source>
        <dbReference type="ARBA" id="ARBA00023004"/>
    </source>
</evidence>
<keyword evidence="2 6" id="KW-0349">Heme</keyword>
<feature type="binding site" description="axial binding residue" evidence="6">
    <location>
        <position position="126"/>
    </location>
    <ligand>
        <name>heme c</name>
        <dbReference type="ChEBI" id="CHEBI:61717"/>
        <label>1</label>
    </ligand>
    <ligandPart>
        <name>Fe</name>
        <dbReference type="ChEBI" id="CHEBI:18248"/>
    </ligandPart>
</feature>
<evidence type="ECO:0000259" key="8">
    <source>
        <dbReference type="Pfam" id="PF02085"/>
    </source>
</evidence>
<dbReference type="AlphaFoldDB" id="A0A1I3QD20"/>
<keyword evidence="4" id="KW-0249">Electron transport</keyword>
<reference evidence="10" key="1">
    <citation type="submission" date="2016-10" db="EMBL/GenBank/DDBJ databases">
        <authorList>
            <person name="Varghese N."/>
            <person name="Submissions S."/>
        </authorList>
    </citation>
    <scope>NUCLEOTIDE SEQUENCE [LARGE SCALE GENOMIC DNA]</scope>
    <source>
        <strain evidence="10">DSM 5918</strain>
    </source>
</reference>
<keyword evidence="5 6" id="KW-0408">Iron</keyword>
<dbReference type="InterPro" id="IPR036280">
    <property type="entry name" value="Multihaem_cyt_sf"/>
</dbReference>
<evidence type="ECO:0000256" key="3">
    <source>
        <dbReference type="ARBA" id="ARBA00022723"/>
    </source>
</evidence>
<dbReference type="GO" id="GO:0046872">
    <property type="term" value="F:metal ion binding"/>
    <property type="evidence" value="ECO:0007669"/>
    <property type="project" value="UniProtKB-KW"/>
</dbReference>